<organism evidence="1">
    <name type="scientific">Arundo donax</name>
    <name type="common">Giant reed</name>
    <name type="synonym">Donax arundinaceus</name>
    <dbReference type="NCBI Taxonomy" id="35708"/>
    <lineage>
        <taxon>Eukaryota</taxon>
        <taxon>Viridiplantae</taxon>
        <taxon>Streptophyta</taxon>
        <taxon>Embryophyta</taxon>
        <taxon>Tracheophyta</taxon>
        <taxon>Spermatophyta</taxon>
        <taxon>Magnoliopsida</taxon>
        <taxon>Liliopsida</taxon>
        <taxon>Poales</taxon>
        <taxon>Poaceae</taxon>
        <taxon>PACMAD clade</taxon>
        <taxon>Arundinoideae</taxon>
        <taxon>Arundineae</taxon>
        <taxon>Arundo</taxon>
    </lineage>
</organism>
<proteinExistence type="predicted"/>
<dbReference type="AlphaFoldDB" id="A0A0A8YEY1"/>
<evidence type="ECO:0000313" key="1">
    <source>
        <dbReference type="EMBL" id="JAD21732.1"/>
    </source>
</evidence>
<reference evidence="1" key="2">
    <citation type="journal article" date="2015" name="Data Brief">
        <title>Shoot transcriptome of the giant reed, Arundo donax.</title>
        <authorList>
            <person name="Barrero R.A."/>
            <person name="Guerrero F.D."/>
            <person name="Moolhuijzen P."/>
            <person name="Goolsby J.A."/>
            <person name="Tidwell J."/>
            <person name="Bellgard S.E."/>
            <person name="Bellgard M.I."/>
        </authorList>
    </citation>
    <scope>NUCLEOTIDE SEQUENCE</scope>
    <source>
        <tissue evidence="1">Shoot tissue taken approximately 20 cm above the soil surface</tissue>
    </source>
</reference>
<protein>
    <submittedName>
        <fullName evidence="1">Uncharacterized protein</fullName>
    </submittedName>
</protein>
<dbReference type="EMBL" id="GBRH01276163">
    <property type="protein sequence ID" value="JAD21732.1"/>
    <property type="molecule type" value="Transcribed_RNA"/>
</dbReference>
<sequence>MSSRLGVAAALVVHVHHRRRSW</sequence>
<name>A0A0A8YEY1_ARUDO</name>
<reference evidence="1" key="1">
    <citation type="submission" date="2014-09" db="EMBL/GenBank/DDBJ databases">
        <authorList>
            <person name="Magalhaes I.L.F."/>
            <person name="Oliveira U."/>
            <person name="Santos F.R."/>
            <person name="Vidigal T.H.D.A."/>
            <person name="Brescovit A.D."/>
            <person name="Santos A.J."/>
        </authorList>
    </citation>
    <scope>NUCLEOTIDE SEQUENCE</scope>
    <source>
        <tissue evidence="1">Shoot tissue taken approximately 20 cm above the soil surface</tissue>
    </source>
</reference>
<accession>A0A0A8YEY1</accession>